<reference evidence="13" key="2">
    <citation type="submission" date="2023-01" db="EMBL/GenBank/DDBJ databases">
        <authorList>
            <person name="Sun Q."/>
            <person name="Evtushenko L."/>
        </authorList>
    </citation>
    <scope>NUCLEOTIDE SEQUENCE</scope>
    <source>
        <strain evidence="13">VKM B-1606</strain>
    </source>
</reference>
<evidence type="ECO:0000256" key="6">
    <source>
        <dbReference type="ARBA" id="ARBA00041520"/>
    </source>
</evidence>
<dbReference type="SUPFAM" id="SSF53474">
    <property type="entry name" value="alpha/beta-Hydrolases"/>
    <property type="match status" value="1"/>
</dbReference>
<comment type="caution">
    <text evidence="13">The sequence shown here is derived from an EMBL/GenBank/DDBJ whole genome shotgun (WGS) entry which is preliminary data.</text>
</comment>
<evidence type="ECO:0000256" key="3">
    <source>
        <dbReference type="ARBA" id="ARBA00022946"/>
    </source>
</evidence>
<evidence type="ECO:0000256" key="9">
    <source>
        <dbReference type="ARBA" id="ARBA00046047"/>
    </source>
</evidence>
<dbReference type="EC" id="3.1.2.22" evidence="1"/>
<dbReference type="PANTHER" id="PTHR16138:SF7">
    <property type="entry name" value="PALMITOYL-PROTEIN THIOESTERASE ABHD10, MITOCHONDRIAL"/>
    <property type="match status" value="1"/>
</dbReference>
<evidence type="ECO:0000256" key="7">
    <source>
        <dbReference type="ARBA" id="ARBA00042645"/>
    </source>
</evidence>
<accession>A0A9W6ITH8</accession>
<evidence type="ECO:0000256" key="11">
    <source>
        <dbReference type="ARBA" id="ARBA00047972"/>
    </source>
</evidence>
<organism evidence="13 14">
    <name type="scientific">Methylopila capsulata</name>
    <dbReference type="NCBI Taxonomy" id="61654"/>
    <lineage>
        <taxon>Bacteria</taxon>
        <taxon>Pseudomonadati</taxon>
        <taxon>Pseudomonadota</taxon>
        <taxon>Alphaproteobacteria</taxon>
        <taxon>Hyphomicrobiales</taxon>
        <taxon>Methylopilaceae</taxon>
        <taxon>Methylopila</taxon>
    </lineage>
</organism>
<dbReference type="InterPro" id="IPR052382">
    <property type="entry name" value="ABHD10_acyl-thioesterase"/>
</dbReference>
<name>A0A9W6ITH8_9HYPH</name>
<protein>
    <recommendedName>
        <fullName evidence="5">Palmitoyl-protein thioesterase ABHD10, mitochondrial</fullName>
        <ecNumber evidence="4">3.1.1.93</ecNumber>
        <ecNumber evidence="1">3.1.2.22</ecNumber>
    </recommendedName>
    <alternativeName>
        <fullName evidence="7">Acyl-protein thioesterase ABHD10</fullName>
    </alternativeName>
    <alternativeName>
        <fullName evidence="8">Alpha/beta hydrolase domain-containing protein 10</fullName>
    </alternativeName>
    <alternativeName>
        <fullName evidence="6">Mycophenolic acid acyl-glucuronide esterase, mitochondrial</fullName>
    </alternativeName>
</protein>
<sequence>MILRTPARIIPTQRGERMSEITSLRLTVGEGAKAREIALLVRPGTGPCVVWLGGFRSDMTATKATALDSWAAERGRAALRFDYSGHGASGGRFEDGTIGSWTEDALAAIEAHAGPAPVLVGSSMGGWIALLVARRMARPPSGLVLIAPAVDFSETLMWDRFSEEVRAEILETGRWLRHSDYAPEPYPITRRFIEEGRAHLLLGGPIRVGAPIHILQGMRDPDVPWEHALRTVERLAEDDVVVTLIKDGDHRLSRDEDIARLLEAVDGVAS</sequence>
<evidence type="ECO:0000256" key="1">
    <source>
        <dbReference type="ARBA" id="ARBA00012423"/>
    </source>
</evidence>
<evidence type="ECO:0000313" key="14">
    <source>
        <dbReference type="Proteomes" id="UP001143400"/>
    </source>
</evidence>
<dbReference type="GO" id="GO:0008474">
    <property type="term" value="F:palmitoyl-(protein) hydrolase activity"/>
    <property type="evidence" value="ECO:0007669"/>
    <property type="project" value="UniProtKB-EC"/>
</dbReference>
<evidence type="ECO:0000256" key="2">
    <source>
        <dbReference type="ARBA" id="ARBA00022801"/>
    </source>
</evidence>
<evidence type="ECO:0000313" key="13">
    <source>
        <dbReference type="EMBL" id="GLK54945.1"/>
    </source>
</evidence>
<proteinExistence type="predicted"/>
<dbReference type="EC" id="3.1.1.93" evidence="4"/>
<dbReference type="GO" id="GO:0102390">
    <property type="term" value="F:mycophenolic acid acyl-glucuronide esterase activity"/>
    <property type="evidence" value="ECO:0007669"/>
    <property type="project" value="UniProtKB-EC"/>
</dbReference>
<evidence type="ECO:0000256" key="8">
    <source>
        <dbReference type="ARBA" id="ARBA00042704"/>
    </source>
</evidence>
<keyword evidence="2 13" id="KW-0378">Hydrolase</keyword>
<comment type="catalytic activity">
    <reaction evidence="10">
        <text>S-hexadecanoyl-L-cysteinyl-[protein] + H2O = L-cysteinyl-[protein] + hexadecanoate + H(+)</text>
        <dbReference type="Rhea" id="RHEA:19233"/>
        <dbReference type="Rhea" id="RHEA-COMP:10131"/>
        <dbReference type="Rhea" id="RHEA-COMP:11032"/>
        <dbReference type="ChEBI" id="CHEBI:7896"/>
        <dbReference type="ChEBI" id="CHEBI:15377"/>
        <dbReference type="ChEBI" id="CHEBI:15378"/>
        <dbReference type="ChEBI" id="CHEBI:29950"/>
        <dbReference type="ChEBI" id="CHEBI:74151"/>
        <dbReference type="EC" id="3.1.2.22"/>
    </reaction>
    <physiologicalReaction direction="left-to-right" evidence="10">
        <dbReference type="Rhea" id="RHEA:19234"/>
    </physiologicalReaction>
</comment>
<dbReference type="AlphaFoldDB" id="A0A9W6ITH8"/>
<feature type="domain" description="AB hydrolase-1" evidence="12">
    <location>
        <begin position="69"/>
        <end position="258"/>
    </location>
</feature>
<evidence type="ECO:0000256" key="10">
    <source>
        <dbReference type="ARBA" id="ARBA00047409"/>
    </source>
</evidence>
<dbReference type="Gene3D" id="3.40.50.1820">
    <property type="entry name" value="alpha/beta hydrolase"/>
    <property type="match status" value="1"/>
</dbReference>
<evidence type="ECO:0000256" key="4">
    <source>
        <dbReference type="ARBA" id="ARBA00039132"/>
    </source>
</evidence>
<keyword evidence="3" id="KW-0809">Transit peptide</keyword>
<dbReference type="EMBL" id="BSFF01000001">
    <property type="protein sequence ID" value="GLK54945.1"/>
    <property type="molecule type" value="Genomic_DNA"/>
</dbReference>
<evidence type="ECO:0000259" key="12">
    <source>
        <dbReference type="Pfam" id="PF12697"/>
    </source>
</evidence>
<gene>
    <name evidence="13" type="ORF">GCM10008170_09640</name>
</gene>
<dbReference type="InterPro" id="IPR029058">
    <property type="entry name" value="AB_hydrolase_fold"/>
</dbReference>
<reference evidence="13" key="1">
    <citation type="journal article" date="2014" name="Int. J. Syst. Evol. Microbiol.">
        <title>Complete genome sequence of Corynebacterium casei LMG S-19264T (=DSM 44701T), isolated from a smear-ripened cheese.</title>
        <authorList>
            <consortium name="US DOE Joint Genome Institute (JGI-PGF)"/>
            <person name="Walter F."/>
            <person name="Albersmeier A."/>
            <person name="Kalinowski J."/>
            <person name="Ruckert C."/>
        </authorList>
    </citation>
    <scope>NUCLEOTIDE SEQUENCE</scope>
    <source>
        <strain evidence="13">VKM B-1606</strain>
    </source>
</reference>
<dbReference type="PANTHER" id="PTHR16138">
    <property type="entry name" value="MYCOPHENOLIC ACID ACYL-GLUCURONIDE ESTERASE, MITOCHONDRIAL"/>
    <property type="match status" value="1"/>
</dbReference>
<evidence type="ECO:0000256" key="5">
    <source>
        <dbReference type="ARBA" id="ARBA00039314"/>
    </source>
</evidence>
<comment type="function">
    <text evidence="9">Acts as an acyl-protein thioesterase that hydrolyzes fatty acids from acylated residues in proteins. Regulates the mitochondrial S-depalmitoylation of the nucleophilic active site residue of peroxiredoxin-5/PRDX5, a key antioxidant protein, therefore modulating mitochondrial antioxidant ability. Also catalyzes the deglucuronidation of mycophenolic acid acyl-glucuronide, an active metabolite of the immunosuppressant drug mycophenolate.</text>
</comment>
<dbReference type="InterPro" id="IPR000073">
    <property type="entry name" value="AB_hydrolase_1"/>
</dbReference>
<comment type="catalytic activity">
    <reaction evidence="11">
        <text>mycophenolic acid O-acyl-beta-D-glucuronide + H2O = mycophenolate + D-glucuronate + H(+)</text>
        <dbReference type="Rhea" id="RHEA:34179"/>
        <dbReference type="ChEBI" id="CHEBI:15377"/>
        <dbReference type="ChEBI" id="CHEBI:15378"/>
        <dbReference type="ChEBI" id="CHEBI:58720"/>
        <dbReference type="ChEBI" id="CHEBI:62932"/>
        <dbReference type="ChEBI" id="CHEBI:66982"/>
        <dbReference type="EC" id="3.1.1.93"/>
    </reaction>
    <physiologicalReaction direction="left-to-right" evidence="11">
        <dbReference type="Rhea" id="RHEA:34180"/>
    </physiologicalReaction>
</comment>
<dbReference type="Proteomes" id="UP001143400">
    <property type="component" value="Unassembled WGS sequence"/>
</dbReference>
<dbReference type="Pfam" id="PF12697">
    <property type="entry name" value="Abhydrolase_6"/>
    <property type="match status" value="1"/>
</dbReference>